<protein>
    <submittedName>
        <fullName evidence="1">Uncharacterized protein</fullName>
    </submittedName>
</protein>
<reference evidence="1" key="1">
    <citation type="submission" date="2021-03" db="EMBL/GenBank/DDBJ databases">
        <authorList>
            <person name="Alouane T."/>
            <person name="Langin T."/>
            <person name="Bonhomme L."/>
        </authorList>
    </citation>
    <scope>NUCLEOTIDE SEQUENCE</scope>
    <source>
        <strain evidence="1">MDC_Fg202</strain>
    </source>
</reference>
<comment type="caution">
    <text evidence="1">The sequence shown here is derived from an EMBL/GenBank/DDBJ whole genome shotgun (WGS) entry which is preliminary data.</text>
</comment>
<dbReference type="Proteomes" id="UP000746612">
    <property type="component" value="Unassembled WGS sequence"/>
</dbReference>
<sequence length="114" mass="13690">MCTYLITTVRCRNCNDQIDLLRRTEYCSIYRNHRRATCKRRMIHNTIRTMCFHYSTSYRCKNCNNLVDFTFYDDFCVVYKNNKLATCKRTPIHDDKTVDESKYDVCKAKDTPAQ</sequence>
<gene>
    <name evidence="1" type="ORF">MDCFG202_LOCUS335300</name>
</gene>
<name>A0A9N8WTK8_GIBZA</name>
<organism evidence="1 2">
    <name type="scientific">Gibberella zeae</name>
    <name type="common">Wheat head blight fungus</name>
    <name type="synonym">Fusarium graminearum</name>
    <dbReference type="NCBI Taxonomy" id="5518"/>
    <lineage>
        <taxon>Eukaryota</taxon>
        <taxon>Fungi</taxon>
        <taxon>Dikarya</taxon>
        <taxon>Ascomycota</taxon>
        <taxon>Pezizomycotina</taxon>
        <taxon>Sordariomycetes</taxon>
        <taxon>Hypocreomycetidae</taxon>
        <taxon>Hypocreales</taxon>
        <taxon>Nectriaceae</taxon>
        <taxon>Fusarium</taxon>
    </lineage>
</organism>
<proteinExistence type="predicted"/>
<dbReference type="EMBL" id="CAJPIJ010000148">
    <property type="protein sequence ID" value="CAG1990874.1"/>
    <property type="molecule type" value="Genomic_DNA"/>
</dbReference>
<dbReference type="AlphaFoldDB" id="A0A9N8WTK8"/>
<evidence type="ECO:0000313" key="1">
    <source>
        <dbReference type="EMBL" id="CAG1990874.1"/>
    </source>
</evidence>
<evidence type="ECO:0000313" key="2">
    <source>
        <dbReference type="Proteomes" id="UP000746612"/>
    </source>
</evidence>
<accession>A0A9N8WTK8</accession>